<keyword evidence="3" id="KW-1185">Reference proteome</keyword>
<feature type="transmembrane region" description="Helical" evidence="1">
    <location>
        <begin position="221"/>
        <end position="245"/>
    </location>
</feature>
<evidence type="ECO:0000313" key="2">
    <source>
        <dbReference type="EMBL" id="KAF2786050.1"/>
    </source>
</evidence>
<dbReference type="PANTHER" id="PTHR37490:SF1">
    <property type="entry name" value="GLYCOSYLTRANSFERASE 2-LIKE DOMAIN-CONTAINING PROTEIN"/>
    <property type="match status" value="1"/>
</dbReference>
<dbReference type="PANTHER" id="PTHR37490">
    <property type="entry name" value="EXPRESSED PROTEIN"/>
    <property type="match status" value="1"/>
</dbReference>
<feature type="transmembrane region" description="Helical" evidence="1">
    <location>
        <begin position="265"/>
        <end position="286"/>
    </location>
</feature>
<accession>A0A6A6WPL9</accession>
<sequence>MSYLYQQYDHRSTSTLSLYSSTAASDLEMEMELMNLKPGDGSLEIQDQEAYKRDESRSRTRCAWTTSDDEARRPSMSGWISLVGLTGLMAGSMVLNVQAILHFQNITTLVMLSMLSYLVKLVILDRSRLTWLRCAILAISCAGILYGEYRLLVAGLLTSIPAALLAGLAGALYSIAADRLPDAISDPRRINILFCCSGLAITSFCAFHAENTLAFQNSLELKYMPTLAVNAFTTAMAILIGKSFLLPIDMIEHRRSPSSRNKARIFDAATVLALSGVVGCATTLMLRRSYTTYLQLFAFFTALFCVGRHSLLNSLHGWSWGGRRGYALLASPGLESMDSENTLVSGDTGATRAPSTQGCRKNFLFRSLAFGLLIALLWVVFPVLNFQERLYVKTTKETPELDLEYIPTVLVELVISMYKEPVDDVSFLISTLRQMPSLSGARAHIYIKDRDANVEEIKHLTGADKVTMLPNVGRESETYLYHILNEWDSLAKHTIFLQADVHNPREFYPRIRDYYDPERTGMMSLGFSGNVCNCNECGDRWSWWDTTRLFPEIHSRIYNNSTACDRIILSYKGQFIASANRIRGIDKTIYEDLRTLFVDEKSWAHQEEYLQGRQDSMSAPVFGYTMERMWNLLLQCSSTDVAWKCPTLLSGGRIGGSIEDCQCFDPRVREVSN</sequence>
<name>A0A6A6WPL9_9PLEO</name>
<evidence type="ECO:0000256" key="1">
    <source>
        <dbReference type="SAM" id="Phobius"/>
    </source>
</evidence>
<dbReference type="OrthoDB" id="28755at2759"/>
<keyword evidence="1" id="KW-1133">Transmembrane helix</keyword>
<organism evidence="2 3">
    <name type="scientific">Melanomma pulvis-pyrius CBS 109.77</name>
    <dbReference type="NCBI Taxonomy" id="1314802"/>
    <lineage>
        <taxon>Eukaryota</taxon>
        <taxon>Fungi</taxon>
        <taxon>Dikarya</taxon>
        <taxon>Ascomycota</taxon>
        <taxon>Pezizomycotina</taxon>
        <taxon>Dothideomycetes</taxon>
        <taxon>Pleosporomycetidae</taxon>
        <taxon>Pleosporales</taxon>
        <taxon>Melanommataceae</taxon>
        <taxon>Melanomma</taxon>
    </lineage>
</organism>
<dbReference type="InterPro" id="IPR021838">
    <property type="entry name" value="DUF3431"/>
</dbReference>
<feature type="transmembrane region" description="Helical" evidence="1">
    <location>
        <begin position="189"/>
        <end position="209"/>
    </location>
</feature>
<dbReference type="Proteomes" id="UP000799757">
    <property type="component" value="Unassembled WGS sequence"/>
</dbReference>
<evidence type="ECO:0000313" key="3">
    <source>
        <dbReference type="Proteomes" id="UP000799757"/>
    </source>
</evidence>
<keyword evidence="1" id="KW-0472">Membrane</keyword>
<gene>
    <name evidence="2" type="ORF">K505DRAFT_400200</name>
</gene>
<feature type="transmembrane region" description="Helical" evidence="1">
    <location>
        <begin position="106"/>
        <end position="123"/>
    </location>
</feature>
<keyword evidence="1" id="KW-0812">Transmembrane</keyword>
<feature type="transmembrane region" description="Helical" evidence="1">
    <location>
        <begin position="363"/>
        <end position="384"/>
    </location>
</feature>
<dbReference type="EMBL" id="MU002565">
    <property type="protein sequence ID" value="KAF2786050.1"/>
    <property type="molecule type" value="Genomic_DNA"/>
</dbReference>
<feature type="transmembrane region" description="Helical" evidence="1">
    <location>
        <begin position="153"/>
        <end position="177"/>
    </location>
</feature>
<protein>
    <submittedName>
        <fullName evidence="2">Uncharacterized protein</fullName>
    </submittedName>
</protein>
<feature type="transmembrane region" description="Helical" evidence="1">
    <location>
        <begin position="130"/>
        <end position="147"/>
    </location>
</feature>
<feature type="transmembrane region" description="Helical" evidence="1">
    <location>
        <begin position="292"/>
        <end position="311"/>
    </location>
</feature>
<reference evidence="2" key="1">
    <citation type="journal article" date="2020" name="Stud. Mycol.">
        <title>101 Dothideomycetes genomes: a test case for predicting lifestyles and emergence of pathogens.</title>
        <authorList>
            <person name="Haridas S."/>
            <person name="Albert R."/>
            <person name="Binder M."/>
            <person name="Bloem J."/>
            <person name="Labutti K."/>
            <person name="Salamov A."/>
            <person name="Andreopoulos B."/>
            <person name="Baker S."/>
            <person name="Barry K."/>
            <person name="Bills G."/>
            <person name="Bluhm B."/>
            <person name="Cannon C."/>
            <person name="Castanera R."/>
            <person name="Culley D."/>
            <person name="Daum C."/>
            <person name="Ezra D."/>
            <person name="Gonzalez J."/>
            <person name="Henrissat B."/>
            <person name="Kuo A."/>
            <person name="Liang C."/>
            <person name="Lipzen A."/>
            <person name="Lutzoni F."/>
            <person name="Magnuson J."/>
            <person name="Mondo S."/>
            <person name="Nolan M."/>
            <person name="Ohm R."/>
            <person name="Pangilinan J."/>
            <person name="Park H.-J."/>
            <person name="Ramirez L."/>
            <person name="Alfaro M."/>
            <person name="Sun H."/>
            <person name="Tritt A."/>
            <person name="Yoshinaga Y."/>
            <person name="Zwiers L.-H."/>
            <person name="Turgeon B."/>
            <person name="Goodwin S."/>
            <person name="Spatafora J."/>
            <person name="Crous P."/>
            <person name="Grigoriev I."/>
        </authorList>
    </citation>
    <scope>NUCLEOTIDE SEQUENCE</scope>
    <source>
        <strain evidence="2">CBS 109.77</strain>
    </source>
</reference>
<dbReference type="AlphaFoldDB" id="A0A6A6WPL9"/>
<proteinExistence type="predicted"/>
<dbReference type="Pfam" id="PF11913">
    <property type="entry name" value="DUF3431"/>
    <property type="match status" value="1"/>
</dbReference>
<feature type="transmembrane region" description="Helical" evidence="1">
    <location>
        <begin position="79"/>
        <end position="100"/>
    </location>
</feature>